<dbReference type="InterPro" id="IPR013216">
    <property type="entry name" value="Methyltransf_11"/>
</dbReference>
<dbReference type="PANTHER" id="PTHR43861:SF1">
    <property type="entry name" value="TRANS-ACONITATE 2-METHYLTRANSFERASE"/>
    <property type="match status" value="1"/>
</dbReference>
<accession>A0A6C0FIP9</accession>
<organism evidence="3">
    <name type="scientific">viral metagenome</name>
    <dbReference type="NCBI Taxonomy" id="1070528"/>
    <lineage>
        <taxon>unclassified sequences</taxon>
        <taxon>metagenomes</taxon>
        <taxon>organismal metagenomes</taxon>
    </lineage>
</organism>
<evidence type="ECO:0000256" key="1">
    <source>
        <dbReference type="SAM" id="Phobius"/>
    </source>
</evidence>
<evidence type="ECO:0000259" key="2">
    <source>
        <dbReference type="Pfam" id="PF08241"/>
    </source>
</evidence>
<keyword evidence="1" id="KW-1133">Transmembrane helix</keyword>
<dbReference type="InterPro" id="IPR029063">
    <property type="entry name" value="SAM-dependent_MTases_sf"/>
</dbReference>
<keyword evidence="1" id="KW-0472">Membrane</keyword>
<dbReference type="PANTHER" id="PTHR43861">
    <property type="entry name" value="TRANS-ACONITATE 2-METHYLTRANSFERASE-RELATED"/>
    <property type="match status" value="1"/>
</dbReference>
<dbReference type="Pfam" id="PF08241">
    <property type="entry name" value="Methyltransf_11"/>
    <property type="match status" value="1"/>
</dbReference>
<name>A0A6C0FIP9_9ZZZZ</name>
<dbReference type="GO" id="GO:0008757">
    <property type="term" value="F:S-adenosylmethionine-dependent methyltransferase activity"/>
    <property type="evidence" value="ECO:0007669"/>
    <property type="project" value="InterPro"/>
</dbReference>
<evidence type="ECO:0000313" key="3">
    <source>
        <dbReference type="EMBL" id="QHT38655.1"/>
    </source>
</evidence>
<dbReference type="AlphaFoldDB" id="A0A6C0FIP9"/>
<feature type="transmembrane region" description="Helical" evidence="1">
    <location>
        <begin position="20"/>
        <end position="39"/>
    </location>
</feature>
<protein>
    <recommendedName>
        <fullName evidence="2">Methyltransferase type 11 domain-containing protein</fullName>
    </recommendedName>
</protein>
<keyword evidence="1" id="KW-0812">Transmembrane</keyword>
<dbReference type="SUPFAM" id="SSF53335">
    <property type="entry name" value="S-adenosyl-L-methionine-dependent methyltransferases"/>
    <property type="match status" value="1"/>
</dbReference>
<feature type="domain" description="Methyltransferase type 11" evidence="2">
    <location>
        <begin position="102"/>
        <end position="196"/>
    </location>
</feature>
<dbReference type="CDD" id="cd02440">
    <property type="entry name" value="AdoMet_MTases"/>
    <property type="match status" value="1"/>
</dbReference>
<dbReference type="Gene3D" id="3.40.50.150">
    <property type="entry name" value="Vaccinia Virus protein VP39"/>
    <property type="match status" value="1"/>
</dbReference>
<proteinExistence type="predicted"/>
<sequence>MPNYLSKHGGAIYKSVNNLSIWAKLLIVIILVLALCIHLNNRCTKYEGFGNKEELKLREGNEIYDDFYANVYDALTYAHPKNEFEMRATEKNAKATSQSIILDIGSGTGHHVKQFKELGITNAIGVDKSKAMIRKAKELYPDNKYVYGDALNPSLFKSSEFTHITCFYFTIYYFKDKKQFFENCYNWLKPGGHLIVHVVDNEMFDPILPPANPLRMVSPQRYAKKRITHSNIIFDEFKYNAEFDLKDDDTATFTEKFTTRDSNKLFRKNKHQMYMEDDQRIAALAQTCGFLVAEKLHMVKAEYEFQYLYVFQKPE</sequence>
<reference evidence="3" key="1">
    <citation type="journal article" date="2020" name="Nature">
        <title>Giant virus diversity and host interactions through global metagenomics.</title>
        <authorList>
            <person name="Schulz F."/>
            <person name="Roux S."/>
            <person name="Paez-Espino D."/>
            <person name="Jungbluth S."/>
            <person name="Walsh D.A."/>
            <person name="Denef V.J."/>
            <person name="McMahon K.D."/>
            <person name="Konstantinidis K.T."/>
            <person name="Eloe-Fadrosh E.A."/>
            <person name="Kyrpides N.C."/>
            <person name="Woyke T."/>
        </authorList>
    </citation>
    <scope>NUCLEOTIDE SEQUENCE</scope>
    <source>
        <strain evidence="3">GVMAG-S-ERX556106-38</strain>
    </source>
</reference>
<dbReference type="EMBL" id="MN738832">
    <property type="protein sequence ID" value="QHT38655.1"/>
    <property type="molecule type" value="Genomic_DNA"/>
</dbReference>